<dbReference type="InterPro" id="IPR012438">
    <property type="entry name" value="DUF1639"/>
</dbReference>
<sequence>MMTVKDSKDVKSLKEDDNCVKVEGAASNERVHRWNLRDRNSIQLSKAVREKDKQPMTTGESCKGKIEKQEEDLPKLPNFSLELKIDEIKEDLFAVTGKLPSRKVNKRQKNVQKQIDLIFPGGYLETITVDRQSKNVVVGFIQGLSLFCVFGSLKAWLLVILLKEKLAEKLDIMALSDLHDGHGERTKEAKQLNRWNLRDRKSKVVREKDKQPKMTKKNGNGKMEKQEEKYLPNLPNFSLELEVDEISEYLFAVTGKMPSKNMNKRERNVQKQIDVMLK</sequence>
<feature type="transmembrane region" description="Helical" evidence="2">
    <location>
        <begin position="140"/>
        <end position="162"/>
    </location>
</feature>
<gene>
    <name evidence="3" type="ORF">DH2020_046953</name>
</gene>
<keyword evidence="2" id="KW-0812">Transmembrane</keyword>
<keyword evidence="2" id="KW-0472">Membrane</keyword>
<evidence type="ECO:0000256" key="2">
    <source>
        <dbReference type="SAM" id="Phobius"/>
    </source>
</evidence>
<name>A0ABR0UAW3_REHGL</name>
<keyword evidence="2" id="KW-1133">Transmembrane helix</keyword>
<dbReference type="PANTHER" id="PTHR33130:SF43">
    <property type="entry name" value="OS01G0688600 PROTEIN"/>
    <property type="match status" value="1"/>
</dbReference>
<accession>A0ABR0UAW3</accession>
<proteinExistence type="predicted"/>
<evidence type="ECO:0000256" key="1">
    <source>
        <dbReference type="SAM" id="MobiDB-lite"/>
    </source>
</evidence>
<protein>
    <submittedName>
        <fullName evidence="3">Uncharacterized protein</fullName>
    </submittedName>
</protein>
<organism evidence="3 4">
    <name type="scientific">Rehmannia glutinosa</name>
    <name type="common">Chinese foxglove</name>
    <dbReference type="NCBI Taxonomy" id="99300"/>
    <lineage>
        <taxon>Eukaryota</taxon>
        <taxon>Viridiplantae</taxon>
        <taxon>Streptophyta</taxon>
        <taxon>Embryophyta</taxon>
        <taxon>Tracheophyta</taxon>
        <taxon>Spermatophyta</taxon>
        <taxon>Magnoliopsida</taxon>
        <taxon>eudicotyledons</taxon>
        <taxon>Gunneridae</taxon>
        <taxon>Pentapetalae</taxon>
        <taxon>asterids</taxon>
        <taxon>lamiids</taxon>
        <taxon>Lamiales</taxon>
        <taxon>Orobanchaceae</taxon>
        <taxon>Rehmannieae</taxon>
        <taxon>Rehmannia</taxon>
    </lineage>
</organism>
<evidence type="ECO:0000313" key="4">
    <source>
        <dbReference type="Proteomes" id="UP001318860"/>
    </source>
</evidence>
<dbReference type="PANTHER" id="PTHR33130">
    <property type="entry name" value="PUTATIVE (DUF1639)-RELATED"/>
    <property type="match status" value="1"/>
</dbReference>
<dbReference type="Proteomes" id="UP001318860">
    <property type="component" value="Unassembled WGS sequence"/>
</dbReference>
<feature type="region of interest" description="Disordered" evidence="1">
    <location>
        <begin position="204"/>
        <end position="227"/>
    </location>
</feature>
<comment type="caution">
    <text evidence="3">The sequence shown here is derived from an EMBL/GenBank/DDBJ whole genome shotgun (WGS) entry which is preliminary data.</text>
</comment>
<dbReference type="EMBL" id="JABTTQ020003230">
    <property type="protein sequence ID" value="KAK6119305.1"/>
    <property type="molecule type" value="Genomic_DNA"/>
</dbReference>
<reference evidence="3 4" key="1">
    <citation type="journal article" date="2021" name="Comput. Struct. Biotechnol. J.">
        <title>De novo genome assembly of the potent medicinal plant Rehmannia glutinosa using nanopore technology.</title>
        <authorList>
            <person name="Ma L."/>
            <person name="Dong C."/>
            <person name="Song C."/>
            <person name="Wang X."/>
            <person name="Zheng X."/>
            <person name="Niu Y."/>
            <person name="Chen S."/>
            <person name="Feng W."/>
        </authorList>
    </citation>
    <scope>NUCLEOTIDE SEQUENCE [LARGE SCALE GENOMIC DNA]</scope>
    <source>
        <strain evidence="3">DH-2019</strain>
    </source>
</reference>
<evidence type="ECO:0000313" key="3">
    <source>
        <dbReference type="EMBL" id="KAK6119305.1"/>
    </source>
</evidence>
<keyword evidence="4" id="KW-1185">Reference proteome</keyword>
<dbReference type="Pfam" id="PF07797">
    <property type="entry name" value="DUF1639"/>
    <property type="match status" value="2"/>
</dbReference>